<dbReference type="PROSITE" id="PS01029">
    <property type="entry name" value="DEHYDROQUINASE_II"/>
    <property type="match status" value="1"/>
</dbReference>
<gene>
    <name evidence="9" type="primary">aroQ</name>
    <name evidence="13" type="ORF">HNP32_001082</name>
</gene>
<feature type="binding site" evidence="9 11">
    <location>
        <position position="112"/>
    </location>
    <ligand>
        <name>substrate</name>
    </ligand>
</feature>
<organism evidence="13 14">
    <name type="scientific">Brevundimonas bullata</name>
    <dbReference type="NCBI Taxonomy" id="13160"/>
    <lineage>
        <taxon>Bacteria</taxon>
        <taxon>Pseudomonadati</taxon>
        <taxon>Pseudomonadota</taxon>
        <taxon>Alphaproteobacteria</taxon>
        <taxon>Caulobacterales</taxon>
        <taxon>Caulobacteraceae</taxon>
        <taxon>Brevundimonas</taxon>
    </lineage>
</organism>
<comment type="similarity">
    <text evidence="4 9">Belongs to the type-II 3-dehydroquinase family.</text>
</comment>
<comment type="caution">
    <text evidence="13">The sequence shown here is derived from an EMBL/GenBank/DDBJ whole genome shotgun (WGS) entry which is preliminary data.</text>
</comment>
<keyword evidence="8 9" id="KW-0456">Lyase</keyword>
<comment type="function">
    <text evidence="2 9">Catalyzes a trans-dehydration via an enolate intermediate.</text>
</comment>
<comment type="catalytic activity">
    <reaction evidence="1 9">
        <text>3-dehydroquinate = 3-dehydroshikimate + H2O</text>
        <dbReference type="Rhea" id="RHEA:21096"/>
        <dbReference type="ChEBI" id="CHEBI:15377"/>
        <dbReference type="ChEBI" id="CHEBI:16630"/>
        <dbReference type="ChEBI" id="CHEBI:32364"/>
        <dbReference type="EC" id="4.2.1.10"/>
    </reaction>
</comment>
<dbReference type="EC" id="4.2.1.10" evidence="6 9"/>
<dbReference type="GO" id="GO:0008652">
    <property type="term" value="P:amino acid biosynthetic process"/>
    <property type="evidence" value="ECO:0007669"/>
    <property type="project" value="UniProtKB-KW"/>
</dbReference>
<evidence type="ECO:0000256" key="6">
    <source>
        <dbReference type="ARBA" id="ARBA00012060"/>
    </source>
</evidence>
<dbReference type="GO" id="GO:0019631">
    <property type="term" value="P:quinate catabolic process"/>
    <property type="evidence" value="ECO:0007669"/>
    <property type="project" value="TreeGrafter"/>
</dbReference>
<dbReference type="PANTHER" id="PTHR21272:SF3">
    <property type="entry name" value="CATABOLIC 3-DEHYDROQUINASE"/>
    <property type="match status" value="1"/>
</dbReference>
<evidence type="ECO:0000256" key="12">
    <source>
        <dbReference type="PIRSR" id="PIRSR001399-3"/>
    </source>
</evidence>
<dbReference type="InterPro" id="IPR018509">
    <property type="entry name" value="DHquinase_II_CS"/>
</dbReference>
<comment type="pathway">
    <text evidence="3 9">Metabolic intermediate biosynthesis; chorismate biosynthesis; chorismate from D-erythrose 4-phosphate and phosphoenolpyruvate: step 3/7.</text>
</comment>
<accession>A0A7W7N2I1</accession>
<dbReference type="Pfam" id="PF01220">
    <property type="entry name" value="DHquinase_II"/>
    <property type="match status" value="1"/>
</dbReference>
<keyword evidence="14" id="KW-1185">Reference proteome</keyword>
<evidence type="ECO:0000313" key="13">
    <source>
        <dbReference type="EMBL" id="MBB4797358.1"/>
    </source>
</evidence>
<dbReference type="InterPro" id="IPR036441">
    <property type="entry name" value="DHquinase_II_sf"/>
</dbReference>
<name>A0A7W7N2I1_9CAUL</name>
<evidence type="ECO:0000256" key="1">
    <source>
        <dbReference type="ARBA" id="ARBA00001864"/>
    </source>
</evidence>
<dbReference type="AlphaFoldDB" id="A0A7W7N2I1"/>
<feature type="binding site" evidence="9 11">
    <location>
        <position position="88"/>
    </location>
    <ligand>
        <name>substrate</name>
    </ligand>
</feature>
<dbReference type="NCBIfam" id="TIGR01088">
    <property type="entry name" value="aroQ"/>
    <property type="match status" value="1"/>
</dbReference>
<feature type="site" description="Transition state stabilizer" evidence="9 12">
    <location>
        <position position="21"/>
    </location>
</feature>
<dbReference type="Proteomes" id="UP000539957">
    <property type="component" value="Unassembled WGS sequence"/>
</dbReference>
<dbReference type="EMBL" id="JACHKY010000002">
    <property type="protein sequence ID" value="MBB4797358.1"/>
    <property type="molecule type" value="Genomic_DNA"/>
</dbReference>
<dbReference type="RefSeq" id="WP_184267911.1">
    <property type="nucleotide sequence ID" value="NZ_JACHKY010000002.1"/>
</dbReference>
<dbReference type="CDD" id="cd00466">
    <property type="entry name" value="DHQase_II"/>
    <property type="match status" value="1"/>
</dbReference>
<evidence type="ECO:0000256" key="8">
    <source>
        <dbReference type="ARBA" id="ARBA00023239"/>
    </source>
</evidence>
<evidence type="ECO:0000256" key="10">
    <source>
        <dbReference type="PIRSR" id="PIRSR001399-1"/>
    </source>
</evidence>
<dbReference type="PIRSF" id="PIRSF001399">
    <property type="entry name" value="DHquinase_II"/>
    <property type="match status" value="1"/>
</dbReference>
<evidence type="ECO:0000256" key="7">
    <source>
        <dbReference type="ARBA" id="ARBA00023141"/>
    </source>
</evidence>
<feature type="active site" description="Proton donor" evidence="9 10">
    <location>
        <position position="101"/>
    </location>
</feature>
<comment type="subunit">
    <text evidence="5 9">Homododecamer.</text>
</comment>
<feature type="binding site" evidence="9 11">
    <location>
        <begin position="102"/>
        <end position="103"/>
    </location>
    <ligand>
        <name>substrate</name>
    </ligand>
</feature>
<evidence type="ECO:0000256" key="11">
    <source>
        <dbReference type="PIRSR" id="PIRSR001399-2"/>
    </source>
</evidence>
<protein>
    <recommendedName>
        <fullName evidence="6 9">3-dehydroquinate dehydratase</fullName>
        <shortName evidence="9">3-dehydroquinase</shortName>
        <ecNumber evidence="6 9">4.2.1.10</ecNumber>
    </recommendedName>
    <alternativeName>
        <fullName evidence="9">Type II DHQase</fullName>
    </alternativeName>
</protein>
<dbReference type="Gene3D" id="3.40.50.9100">
    <property type="entry name" value="Dehydroquinase, class II"/>
    <property type="match status" value="1"/>
</dbReference>
<dbReference type="HAMAP" id="MF_00169">
    <property type="entry name" value="AroQ"/>
    <property type="match status" value="1"/>
</dbReference>
<dbReference type="UniPathway" id="UPA00053">
    <property type="reaction ID" value="UER00086"/>
</dbReference>
<keyword evidence="7 9" id="KW-0057">Aromatic amino acid biosynthesis</keyword>
<proteinExistence type="inferred from homology"/>
<feature type="active site" description="Proton acceptor" evidence="9 10">
    <location>
        <position position="26"/>
    </location>
</feature>
<dbReference type="NCBIfam" id="NF003807">
    <property type="entry name" value="PRK05395.1-4"/>
    <property type="match status" value="1"/>
</dbReference>
<dbReference type="SUPFAM" id="SSF52304">
    <property type="entry name" value="Type II 3-dehydroquinate dehydratase"/>
    <property type="match status" value="1"/>
</dbReference>
<dbReference type="GO" id="GO:0003855">
    <property type="term" value="F:3-dehydroquinate dehydratase activity"/>
    <property type="evidence" value="ECO:0007669"/>
    <property type="project" value="UniProtKB-UniRule"/>
</dbReference>
<evidence type="ECO:0000256" key="3">
    <source>
        <dbReference type="ARBA" id="ARBA00004902"/>
    </source>
</evidence>
<dbReference type="GO" id="GO:0009073">
    <property type="term" value="P:aromatic amino acid family biosynthetic process"/>
    <property type="evidence" value="ECO:0007669"/>
    <property type="project" value="UniProtKB-KW"/>
</dbReference>
<dbReference type="PANTHER" id="PTHR21272">
    <property type="entry name" value="CATABOLIC 3-DEHYDROQUINASE"/>
    <property type="match status" value="1"/>
</dbReference>
<keyword evidence="9" id="KW-0028">Amino-acid biosynthesis</keyword>
<sequence>MPEAPVLYVLNGPNLNLLGVREPDIYGHETMADVQALCEVAAGDTRVVFRQSNHEGQLVDWIHEARNEACALVINPAAFTHTSVALLDALKTLSVPVVECHLSNPAAREDFRRHSYVSLVATGVISGFGPHSYELAVTAALRLARERAVAGARSPKT</sequence>
<dbReference type="NCBIfam" id="NF003805">
    <property type="entry name" value="PRK05395.1-2"/>
    <property type="match status" value="1"/>
</dbReference>
<evidence type="ECO:0000256" key="2">
    <source>
        <dbReference type="ARBA" id="ARBA00003924"/>
    </source>
</evidence>
<dbReference type="NCBIfam" id="NF003806">
    <property type="entry name" value="PRK05395.1-3"/>
    <property type="match status" value="1"/>
</dbReference>
<evidence type="ECO:0000256" key="9">
    <source>
        <dbReference type="HAMAP-Rule" id="MF_00169"/>
    </source>
</evidence>
<dbReference type="InterPro" id="IPR001874">
    <property type="entry name" value="DHquinase_II"/>
</dbReference>
<evidence type="ECO:0000256" key="5">
    <source>
        <dbReference type="ARBA" id="ARBA00011193"/>
    </source>
</evidence>
<dbReference type="GO" id="GO:0009423">
    <property type="term" value="P:chorismate biosynthetic process"/>
    <property type="evidence" value="ECO:0007669"/>
    <property type="project" value="UniProtKB-UniRule"/>
</dbReference>
<feature type="binding site" evidence="9 11">
    <location>
        <position position="81"/>
    </location>
    <ligand>
        <name>substrate</name>
    </ligand>
</feature>
<evidence type="ECO:0000256" key="4">
    <source>
        <dbReference type="ARBA" id="ARBA00011037"/>
    </source>
</evidence>
<evidence type="ECO:0000313" key="14">
    <source>
        <dbReference type="Proteomes" id="UP000539957"/>
    </source>
</evidence>
<reference evidence="13 14" key="1">
    <citation type="submission" date="2020-08" db="EMBL/GenBank/DDBJ databases">
        <title>Functional genomics of gut bacteria from endangered species of beetles.</title>
        <authorList>
            <person name="Carlos-Shanley C."/>
        </authorList>
    </citation>
    <scope>NUCLEOTIDE SEQUENCE [LARGE SCALE GENOMIC DNA]</scope>
    <source>
        <strain evidence="13 14">S00123</strain>
    </source>
</reference>
<feature type="binding site" evidence="9 11">
    <location>
        <position position="75"/>
    </location>
    <ligand>
        <name>substrate</name>
    </ligand>
</feature>